<organism evidence="2">
    <name type="scientific">Micrurus lemniscatus lemniscatus</name>
    <dbReference type="NCBI Taxonomy" id="129467"/>
    <lineage>
        <taxon>Eukaryota</taxon>
        <taxon>Metazoa</taxon>
        <taxon>Chordata</taxon>
        <taxon>Craniata</taxon>
        <taxon>Vertebrata</taxon>
        <taxon>Euteleostomi</taxon>
        <taxon>Lepidosauria</taxon>
        <taxon>Squamata</taxon>
        <taxon>Bifurcata</taxon>
        <taxon>Unidentata</taxon>
        <taxon>Episquamata</taxon>
        <taxon>Toxicofera</taxon>
        <taxon>Serpentes</taxon>
        <taxon>Colubroidea</taxon>
        <taxon>Elapidae</taxon>
        <taxon>Elapinae</taxon>
        <taxon>Micrurus</taxon>
    </lineage>
</organism>
<dbReference type="AlphaFoldDB" id="A0A2D4H5M5"/>
<protein>
    <submittedName>
        <fullName evidence="2">Uncharacterized protein</fullName>
    </submittedName>
</protein>
<evidence type="ECO:0000313" key="2">
    <source>
        <dbReference type="EMBL" id="LAA67274.1"/>
    </source>
</evidence>
<keyword evidence="1" id="KW-0472">Membrane</keyword>
<keyword evidence="1" id="KW-1133">Transmembrane helix</keyword>
<sequence length="115" mass="13224">MQVPACNLINLAFALLDEIVHIDIVILQLPIILYFLISFYCSDSSHRIVMQFPVSSTLNKCLALAPPLTLSHFRREFCRVIVRMKLPKGEETCESVLSRQRMKASVNLELYYFMG</sequence>
<keyword evidence="1" id="KW-0812">Transmembrane</keyword>
<reference evidence="2" key="1">
    <citation type="submission" date="2017-07" db="EMBL/GenBank/DDBJ databases">
        <authorList>
            <person name="Mikheyev A."/>
            <person name="Grau M."/>
        </authorList>
    </citation>
    <scope>NUCLEOTIDE SEQUENCE</scope>
    <source>
        <tissue evidence="2">Venom_gland</tissue>
    </source>
</reference>
<reference evidence="2" key="2">
    <citation type="submission" date="2017-11" db="EMBL/GenBank/DDBJ databases">
        <title>Coralsnake Venomics: Analyses of Venom Gland Transcriptomes and Proteomes of Six Brazilian Taxa.</title>
        <authorList>
            <person name="Aird S.D."/>
            <person name="Jorge da Silva N."/>
            <person name="Qiu L."/>
            <person name="Villar-Briones A."/>
            <person name="Aparecida-Saddi V."/>
            <person name="Campos-Telles M.P."/>
            <person name="Grau M."/>
            <person name="Mikheyev A.S."/>
        </authorList>
    </citation>
    <scope>NUCLEOTIDE SEQUENCE</scope>
    <source>
        <tissue evidence="2">Venom_gland</tissue>
    </source>
</reference>
<evidence type="ECO:0000256" key="1">
    <source>
        <dbReference type="SAM" id="Phobius"/>
    </source>
</evidence>
<dbReference type="EMBL" id="IACK01003974">
    <property type="protein sequence ID" value="LAA67274.1"/>
    <property type="molecule type" value="Transcribed_RNA"/>
</dbReference>
<feature type="transmembrane region" description="Helical" evidence="1">
    <location>
        <begin position="20"/>
        <end position="41"/>
    </location>
</feature>
<name>A0A2D4H5M5_MICLE</name>
<proteinExistence type="predicted"/>
<accession>A0A2D4H5M5</accession>